<organism evidence="1 2">
    <name type="scientific">Cyclobacterium amurskyense</name>
    <dbReference type="NCBI Taxonomy" id="320787"/>
    <lineage>
        <taxon>Bacteria</taxon>
        <taxon>Pseudomonadati</taxon>
        <taxon>Bacteroidota</taxon>
        <taxon>Cytophagia</taxon>
        <taxon>Cytophagales</taxon>
        <taxon>Cyclobacteriaceae</taxon>
        <taxon>Cyclobacterium</taxon>
    </lineage>
</organism>
<reference evidence="1 2" key="1">
    <citation type="submission" date="2015-07" db="EMBL/GenBank/DDBJ databases">
        <authorList>
            <person name="Kim K.M."/>
        </authorList>
    </citation>
    <scope>NUCLEOTIDE SEQUENCE [LARGE SCALE GENOMIC DNA]</scope>
    <source>
        <strain evidence="1 2">KCTC 12363</strain>
    </source>
</reference>
<evidence type="ECO:0000313" key="1">
    <source>
        <dbReference type="EMBL" id="AKP51214.1"/>
    </source>
</evidence>
<protein>
    <submittedName>
        <fullName evidence="1">Uncharacterized protein</fullName>
    </submittedName>
</protein>
<dbReference type="AlphaFoldDB" id="A0A0H4PAI5"/>
<dbReference type="OrthoDB" id="1189452at2"/>
<name>A0A0H4PAI5_9BACT</name>
<dbReference type="Proteomes" id="UP000036520">
    <property type="component" value="Chromosome"/>
</dbReference>
<sequence>MRLKKLTDIELLPSVLDIKEVNHYLIQLINLLENDNTISKSQGAAEINNLISYQGYNEQGLNVESSQRILSWIRSNYDPNCKDSIEWNSANLANLNCSGVEEFINKRIENSDCDQEKDELKDCLKEIKKAKLQ</sequence>
<evidence type="ECO:0000313" key="2">
    <source>
        <dbReference type="Proteomes" id="UP000036520"/>
    </source>
</evidence>
<dbReference type="EMBL" id="CP012040">
    <property type="protein sequence ID" value="AKP51214.1"/>
    <property type="molecule type" value="Genomic_DNA"/>
</dbReference>
<proteinExistence type="predicted"/>
<dbReference type="KEGG" id="camu:CA2015_1781"/>
<accession>A0A0H4PAI5</accession>
<keyword evidence="2" id="KW-1185">Reference proteome</keyword>
<dbReference type="STRING" id="320787.CA2015_1781"/>
<gene>
    <name evidence="1" type="ORF">CA2015_1781</name>
</gene>